<proteinExistence type="predicted"/>
<keyword evidence="2" id="KW-1185">Reference proteome</keyword>
<dbReference type="EMBL" id="JANHAX010000007">
    <property type="protein sequence ID" value="MDQ2092141.1"/>
    <property type="molecule type" value="Genomic_DNA"/>
</dbReference>
<dbReference type="Proteomes" id="UP001226762">
    <property type="component" value="Unassembled WGS sequence"/>
</dbReference>
<comment type="caution">
    <text evidence="1">The sequence shown here is derived from an EMBL/GenBank/DDBJ whole genome shotgun (WGS) entry which is preliminary data.</text>
</comment>
<name>A0AAE3WFM4_9RHOB</name>
<gene>
    <name evidence="1" type="ORF">NO357_19740</name>
</gene>
<sequence length="77" mass="8916">MTLKRPIQPMPDDIAARLDAAGLRAAYDARPPYQRNDWLAWIARAKKPVTREKRIASMLTELEQGHGYMGMDWHPRN</sequence>
<reference evidence="1" key="2">
    <citation type="submission" date="2023-02" db="EMBL/GenBank/DDBJ databases">
        <title>'Rhodoalgimonas zhirmunskyi' gen. nov., isolated from a red alga.</title>
        <authorList>
            <person name="Nedashkovskaya O.I."/>
            <person name="Otstavnykh N.Y."/>
            <person name="Bystritskaya E.P."/>
            <person name="Balabanova L.A."/>
            <person name="Isaeva M.P."/>
        </authorList>
    </citation>
    <scope>NUCLEOTIDE SEQUENCE</scope>
    <source>
        <strain evidence="1">KCTC 52189</strain>
    </source>
</reference>
<organism evidence="1 2">
    <name type="scientific">Marimonas arenosa</name>
    <dbReference type="NCBI Taxonomy" id="1795305"/>
    <lineage>
        <taxon>Bacteria</taxon>
        <taxon>Pseudomonadati</taxon>
        <taxon>Pseudomonadota</taxon>
        <taxon>Alphaproteobacteria</taxon>
        <taxon>Rhodobacterales</taxon>
        <taxon>Paracoccaceae</taxon>
        <taxon>Marimonas</taxon>
    </lineage>
</organism>
<protein>
    <submittedName>
        <fullName evidence="1">YdeI/OmpD-associated family protein</fullName>
    </submittedName>
</protein>
<accession>A0AAE3WFM4</accession>
<dbReference type="Pfam" id="PF13376">
    <property type="entry name" value="OmdA"/>
    <property type="match status" value="1"/>
</dbReference>
<dbReference type="RefSeq" id="WP_306737444.1">
    <property type="nucleotide sequence ID" value="NZ_JANHAX010000007.1"/>
</dbReference>
<reference evidence="1" key="1">
    <citation type="submission" date="2022-07" db="EMBL/GenBank/DDBJ databases">
        <authorList>
            <person name="Otstavnykh N."/>
            <person name="Isaeva M."/>
            <person name="Bystritskaya E."/>
        </authorList>
    </citation>
    <scope>NUCLEOTIDE SEQUENCE</scope>
    <source>
        <strain evidence="1">KCTC 52189</strain>
    </source>
</reference>
<dbReference type="AlphaFoldDB" id="A0AAE3WFM4"/>
<evidence type="ECO:0000313" key="1">
    <source>
        <dbReference type="EMBL" id="MDQ2092141.1"/>
    </source>
</evidence>
<evidence type="ECO:0000313" key="2">
    <source>
        <dbReference type="Proteomes" id="UP001226762"/>
    </source>
</evidence>